<dbReference type="PROSITE" id="PS51683">
    <property type="entry name" value="SAM_OMT_II"/>
    <property type="match status" value="1"/>
</dbReference>
<dbReference type="EMBL" id="KN846982">
    <property type="protein sequence ID" value="KIW96561.1"/>
    <property type="molecule type" value="Genomic_DNA"/>
</dbReference>
<accession>A0A0D2F2Y8</accession>
<evidence type="ECO:0000256" key="1">
    <source>
        <dbReference type="ARBA" id="ARBA00022603"/>
    </source>
</evidence>
<dbReference type="InterPro" id="IPR016461">
    <property type="entry name" value="COMT-like"/>
</dbReference>
<sequence>MHIFYEPKPRVLAHTTLSAAIPSFSPNIQQILLTAVILDGMIVEESLRVSPGESEANTPPVPGDIPYQKLFPTTGCGFGAAVSNSLLVSRVLHDWPDRDYVKILEDLIPVIAKGNTKLFIIDRVLPEKPREMFLHQEALMQSLGLLMCKERSLGEWKTLFKDADGRLKIERVDMLVNSDLGMLEVVME</sequence>
<dbReference type="VEuPathDB" id="FungiDB:Z519_01952"/>
<dbReference type="InterPro" id="IPR001077">
    <property type="entry name" value="COMT_C"/>
</dbReference>
<dbReference type="OrthoDB" id="1606438at2759"/>
<gene>
    <name evidence="6" type="ORF">Z519_01952</name>
</gene>
<keyword evidence="2" id="KW-0808">Transferase</keyword>
<proteinExistence type="inferred from homology"/>
<dbReference type="PANTHER" id="PTHR43712">
    <property type="entry name" value="PUTATIVE (AFU_ORTHOLOGUE AFUA_4G14580)-RELATED"/>
    <property type="match status" value="1"/>
</dbReference>
<dbReference type="HOGENOM" id="CLU_1440898_0_0_1"/>
<protein>
    <recommendedName>
        <fullName evidence="5">O-methyltransferase C-terminal domain-containing protein</fullName>
    </recommendedName>
</protein>
<keyword evidence="3" id="KW-0949">S-adenosyl-L-methionine</keyword>
<evidence type="ECO:0000256" key="3">
    <source>
        <dbReference type="ARBA" id="ARBA00022691"/>
    </source>
</evidence>
<name>A0A0D2F2Y8_CLAB1</name>
<dbReference type="GeneID" id="27694880"/>
<reference evidence="6" key="1">
    <citation type="submission" date="2015-01" db="EMBL/GenBank/DDBJ databases">
        <title>The Genome Sequence of Cladophialophora bantiana CBS 173.52.</title>
        <authorList>
            <consortium name="The Broad Institute Genomics Platform"/>
            <person name="Cuomo C."/>
            <person name="de Hoog S."/>
            <person name="Gorbushina A."/>
            <person name="Stielow B."/>
            <person name="Teixiera M."/>
            <person name="Abouelleil A."/>
            <person name="Chapman S.B."/>
            <person name="Priest M."/>
            <person name="Young S.K."/>
            <person name="Wortman J."/>
            <person name="Nusbaum C."/>
            <person name="Birren B."/>
        </authorList>
    </citation>
    <scope>NUCLEOTIDE SEQUENCE [LARGE SCALE GENOMIC DNA]</scope>
    <source>
        <strain evidence="6">CBS 173.52</strain>
    </source>
</reference>
<keyword evidence="7" id="KW-1185">Reference proteome</keyword>
<dbReference type="AlphaFoldDB" id="A0A0D2F2Y8"/>
<feature type="domain" description="O-methyltransferase C-terminal" evidence="5">
    <location>
        <begin position="86"/>
        <end position="163"/>
    </location>
</feature>
<dbReference type="GO" id="GO:0008171">
    <property type="term" value="F:O-methyltransferase activity"/>
    <property type="evidence" value="ECO:0007669"/>
    <property type="project" value="InterPro"/>
</dbReference>
<evidence type="ECO:0000313" key="6">
    <source>
        <dbReference type="EMBL" id="KIW96561.1"/>
    </source>
</evidence>
<dbReference type="Gene3D" id="3.40.50.150">
    <property type="entry name" value="Vaccinia Virus protein VP39"/>
    <property type="match status" value="1"/>
</dbReference>
<organism evidence="6 7">
    <name type="scientific">Cladophialophora bantiana (strain ATCC 10958 / CBS 173.52 / CDC B-1940 / NIH 8579)</name>
    <name type="common">Xylohypha bantiana</name>
    <dbReference type="NCBI Taxonomy" id="1442370"/>
    <lineage>
        <taxon>Eukaryota</taxon>
        <taxon>Fungi</taxon>
        <taxon>Dikarya</taxon>
        <taxon>Ascomycota</taxon>
        <taxon>Pezizomycotina</taxon>
        <taxon>Eurotiomycetes</taxon>
        <taxon>Chaetothyriomycetidae</taxon>
        <taxon>Chaetothyriales</taxon>
        <taxon>Herpotrichiellaceae</taxon>
        <taxon>Cladophialophora</taxon>
    </lineage>
</organism>
<dbReference type="Pfam" id="PF00891">
    <property type="entry name" value="Methyltransf_2"/>
    <property type="match status" value="1"/>
</dbReference>
<dbReference type="SUPFAM" id="SSF53335">
    <property type="entry name" value="S-adenosyl-L-methionine-dependent methyltransferases"/>
    <property type="match status" value="1"/>
</dbReference>
<evidence type="ECO:0000256" key="2">
    <source>
        <dbReference type="ARBA" id="ARBA00022679"/>
    </source>
</evidence>
<dbReference type="Proteomes" id="UP000053789">
    <property type="component" value="Unassembled WGS sequence"/>
</dbReference>
<dbReference type="GO" id="GO:0032259">
    <property type="term" value="P:methylation"/>
    <property type="evidence" value="ECO:0007669"/>
    <property type="project" value="UniProtKB-KW"/>
</dbReference>
<evidence type="ECO:0000313" key="7">
    <source>
        <dbReference type="Proteomes" id="UP000053789"/>
    </source>
</evidence>
<evidence type="ECO:0000259" key="5">
    <source>
        <dbReference type="Pfam" id="PF00891"/>
    </source>
</evidence>
<evidence type="ECO:0000256" key="4">
    <source>
        <dbReference type="ARBA" id="ARBA00038277"/>
    </source>
</evidence>
<dbReference type="PANTHER" id="PTHR43712:SF5">
    <property type="entry name" value="O-METHYLTRANSFERASE ASQN-RELATED"/>
    <property type="match status" value="1"/>
</dbReference>
<comment type="similarity">
    <text evidence="4">Belongs to the class I-like SAM-binding methyltransferase superfamily. Cation-independent O-methyltransferase family.</text>
</comment>
<dbReference type="RefSeq" id="XP_016623230.1">
    <property type="nucleotide sequence ID" value="XM_016759709.1"/>
</dbReference>
<keyword evidence="1" id="KW-0489">Methyltransferase</keyword>
<dbReference type="InterPro" id="IPR029063">
    <property type="entry name" value="SAM-dependent_MTases_sf"/>
</dbReference>